<accession>A0A8J9ZDR5</accession>
<dbReference type="EMBL" id="OV696704">
    <property type="protein sequence ID" value="CAH1251629.1"/>
    <property type="molecule type" value="Genomic_DNA"/>
</dbReference>
<organism evidence="2 3">
    <name type="scientific">Branchiostoma lanceolatum</name>
    <name type="common">Common lancelet</name>
    <name type="synonym">Amphioxus lanceolatum</name>
    <dbReference type="NCBI Taxonomy" id="7740"/>
    <lineage>
        <taxon>Eukaryota</taxon>
        <taxon>Metazoa</taxon>
        <taxon>Chordata</taxon>
        <taxon>Cephalochordata</taxon>
        <taxon>Leptocardii</taxon>
        <taxon>Amphioxiformes</taxon>
        <taxon>Branchiostomatidae</taxon>
        <taxon>Branchiostoma</taxon>
    </lineage>
</organism>
<dbReference type="AlphaFoldDB" id="A0A8J9ZDR5"/>
<dbReference type="Proteomes" id="UP000838412">
    <property type="component" value="Chromosome 19"/>
</dbReference>
<feature type="signal peptide" evidence="1">
    <location>
        <begin position="1"/>
        <end position="17"/>
    </location>
</feature>
<dbReference type="OrthoDB" id="10573514at2759"/>
<reference evidence="2" key="1">
    <citation type="submission" date="2022-01" db="EMBL/GenBank/DDBJ databases">
        <authorList>
            <person name="Braso-Vives M."/>
        </authorList>
    </citation>
    <scope>NUCLEOTIDE SEQUENCE</scope>
</reference>
<protein>
    <submittedName>
        <fullName evidence="2">Hypp9104 protein</fullName>
    </submittedName>
</protein>
<gene>
    <name evidence="2" type="primary">Hypp9104</name>
    <name evidence="2" type="ORF">BLAG_LOCUS11956</name>
</gene>
<sequence>MKAALAIFLGLLACSQAMELSRLSILPWNDGNGGIACTMVYCFVDPCMMATCPEGTTCRSNYCNGCNADCVNSDNGLQDLFETLG</sequence>
<proteinExistence type="predicted"/>
<evidence type="ECO:0000313" key="2">
    <source>
        <dbReference type="EMBL" id="CAH1251629.1"/>
    </source>
</evidence>
<keyword evidence="3" id="KW-1185">Reference proteome</keyword>
<evidence type="ECO:0000313" key="3">
    <source>
        <dbReference type="Proteomes" id="UP000838412"/>
    </source>
</evidence>
<feature type="chain" id="PRO_5035428777" evidence="1">
    <location>
        <begin position="18"/>
        <end position="85"/>
    </location>
</feature>
<evidence type="ECO:0000256" key="1">
    <source>
        <dbReference type="SAM" id="SignalP"/>
    </source>
</evidence>
<keyword evidence="1" id="KW-0732">Signal</keyword>
<name>A0A8J9ZDR5_BRALA</name>